<sequence length="404" mass="43626">MEFIDKHSSNEAHEKKAAALASPSTAPPALPGPFDSGWLPWLQVIGSFAAWTNSWGLYNSDSIRSWLFPSVDNCRQLSSRVGHDDDKVGSPETGQFVDRPSLCTQYWQFVLAQGIVVGSGFGFLFVPCTAFVPQWFNERRSLANGLAASGSGFGGVIYTIIFRTVEPQLGFGWATRIVGFVAMLMAILMLITVRSKTPKAPRIRKLIQWQAFKEKPYWIYSLALLLAFLGIYTPWFFIGQYAITKDISTNTTSYLVVIINTGSIIGRIGLSFIADKTSMIDVAAGSLLCSGILVLSWIAIGNTIGLIIFALLYGIFAGSFLGICALVTVQLSKERMSTLGTRIGQLCMLGALSVLVGTPISGTILGSHKGFLGLQIFSGIAILVAAAAVVASRMALVGFILRAR</sequence>
<accession>A0A8H3F8I5</accession>
<dbReference type="GO" id="GO:0016020">
    <property type="term" value="C:membrane"/>
    <property type="evidence" value="ECO:0007669"/>
    <property type="project" value="UniProtKB-SubCell"/>
</dbReference>
<dbReference type="SUPFAM" id="SSF103473">
    <property type="entry name" value="MFS general substrate transporter"/>
    <property type="match status" value="1"/>
</dbReference>
<feature type="transmembrane region" description="Helical" evidence="4">
    <location>
        <begin position="217"/>
        <end position="239"/>
    </location>
</feature>
<comment type="subcellular location">
    <subcellularLocation>
        <location evidence="1">Membrane</location>
        <topology evidence="1">Multi-pass membrane protein</topology>
    </subcellularLocation>
</comment>
<comment type="caution">
    <text evidence="5">The sequence shown here is derived from an EMBL/GenBank/DDBJ whole genome shotgun (WGS) entry which is preliminary data.</text>
</comment>
<dbReference type="GO" id="GO:0022857">
    <property type="term" value="F:transmembrane transporter activity"/>
    <property type="evidence" value="ECO:0007669"/>
    <property type="project" value="InterPro"/>
</dbReference>
<feature type="transmembrane region" description="Helical" evidence="4">
    <location>
        <begin position="142"/>
        <end position="161"/>
    </location>
</feature>
<dbReference type="OrthoDB" id="6509908at2759"/>
<comment type="similarity">
    <text evidence="2">Belongs to the major facilitator superfamily. Monocarboxylate porter (TC 2.A.1.13) family.</text>
</comment>
<feature type="transmembrane region" description="Helical" evidence="4">
    <location>
        <begin position="376"/>
        <end position="401"/>
    </location>
</feature>
<feature type="transmembrane region" description="Helical" evidence="4">
    <location>
        <begin position="306"/>
        <end position="331"/>
    </location>
</feature>
<dbReference type="Pfam" id="PF07690">
    <property type="entry name" value="MFS_1"/>
    <property type="match status" value="1"/>
</dbReference>
<name>A0A8H3F8I5_9LECA</name>
<dbReference type="PANTHER" id="PTHR11360">
    <property type="entry name" value="MONOCARBOXYLATE TRANSPORTER"/>
    <property type="match status" value="1"/>
</dbReference>
<reference evidence="5" key="1">
    <citation type="submission" date="2021-03" db="EMBL/GenBank/DDBJ databases">
        <authorList>
            <person name="Tagirdzhanova G."/>
        </authorList>
    </citation>
    <scope>NUCLEOTIDE SEQUENCE</scope>
</reference>
<feature type="transmembrane region" description="Helical" evidence="4">
    <location>
        <begin position="173"/>
        <end position="196"/>
    </location>
</feature>
<evidence type="ECO:0000313" key="5">
    <source>
        <dbReference type="EMBL" id="CAF9919020.1"/>
    </source>
</evidence>
<keyword evidence="4" id="KW-0812">Transmembrane</keyword>
<feature type="compositionally biased region" description="Basic and acidic residues" evidence="3">
    <location>
        <begin position="1"/>
        <end position="17"/>
    </location>
</feature>
<feature type="transmembrane region" description="Helical" evidence="4">
    <location>
        <begin position="343"/>
        <end position="364"/>
    </location>
</feature>
<feature type="region of interest" description="Disordered" evidence="3">
    <location>
        <begin position="1"/>
        <end position="25"/>
    </location>
</feature>
<keyword evidence="6" id="KW-1185">Reference proteome</keyword>
<dbReference type="AlphaFoldDB" id="A0A8H3F8I5"/>
<keyword evidence="4" id="KW-0472">Membrane</keyword>
<feature type="transmembrane region" description="Helical" evidence="4">
    <location>
        <begin position="282"/>
        <end position="300"/>
    </location>
</feature>
<dbReference type="InterPro" id="IPR011701">
    <property type="entry name" value="MFS"/>
</dbReference>
<gene>
    <name evidence="5" type="ORF">GOMPHAMPRED_001656</name>
</gene>
<dbReference type="EMBL" id="CAJPDQ010000014">
    <property type="protein sequence ID" value="CAF9919020.1"/>
    <property type="molecule type" value="Genomic_DNA"/>
</dbReference>
<feature type="transmembrane region" description="Helical" evidence="4">
    <location>
        <begin position="251"/>
        <end position="270"/>
    </location>
</feature>
<evidence type="ECO:0000256" key="1">
    <source>
        <dbReference type="ARBA" id="ARBA00004141"/>
    </source>
</evidence>
<dbReference type="Gene3D" id="1.20.1250.20">
    <property type="entry name" value="MFS general substrate transporter like domains"/>
    <property type="match status" value="2"/>
</dbReference>
<evidence type="ECO:0000256" key="4">
    <source>
        <dbReference type="SAM" id="Phobius"/>
    </source>
</evidence>
<organism evidence="5 6">
    <name type="scientific">Gomphillus americanus</name>
    <dbReference type="NCBI Taxonomy" id="1940652"/>
    <lineage>
        <taxon>Eukaryota</taxon>
        <taxon>Fungi</taxon>
        <taxon>Dikarya</taxon>
        <taxon>Ascomycota</taxon>
        <taxon>Pezizomycotina</taxon>
        <taxon>Lecanoromycetes</taxon>
        <taxon>OSLEUM clade</taxon>
        <taxon>Ostropomycetidae</taxon>
        <taxon>Ostropales</taxon>
        <taxon>Graphidaceae</taxon>
        <taxon>Gomphilloideae</taxon>
        <taxon>Gomphillus</taxon>
    </lineage>
</organism>
<dbReference type="InterPro" id="IPR050327">
    <property type="entry name" value="Proton-linked_MCT"/>
</dbReference>
<dbReference type="InterPro" id="IPR036259">
    <property type="entry name" value="MFS_trans_sf"/>
</dbReference>
<proteinExistence type="inferred from homology"/>
<protein>
    <submittedName>
        <fullName evidence="5">Uncharacterized protein</fullName>
    </submittedName>
</protein>
<keyword evidence="4" id="KW-1133">Transmembrane helix</keyword>
<feature type="transmembrane region" description="Helical" evidence="4">
    <location>
        <begin position="106"/>
        <end position="130"/>
    </location>
</feature>
<evidence type="ECO:0000256" key="2">
    <source>
        <dbReference type="ARBA" id="ARBA00006727"/>
    </source>
</evidence>
<dbReference type="PANTHER" id="PTHR11360:SF234">
    <property type="entry name" value="MFS-TYPE TRANSPORTER DBAD-RELATED"/>
    <property type="match status" value="1"/>
</dbReference>
<evidence type="ECO:0000313" key="6">
    <source>
        <dbReference type="Proteomes" id="UP000664169"/>
    </source>
</evidence>
<evidence type="ECO:0000256" key="3">
    <source>
        <dbReference type="SAM" id="MobiDB-lite"/>
    </source>
</evidence>
<dbReference type="Proteomes" id="UP000664169">
    <property type="component" value="Unassembled WGS sequence"/>
</dbReference>